<dbReference type="PROSITE" id="PS50106">
    <property type="entry name" value="PDZ"/>
    <property type="match status" value="2"/>
</dbReference>
<dbReference type="SUPFAM" id="SSF50156">
    <property type="entry name" value="PDZ domain-like"/>
    <property type="match status" value="2"/>
</dbReference>
<evidence type="ECO:0000256" key="1">
    <source>
        <dbReference type="ARBA" id="ARBA00022737"/>
    </source>
</evidence>
<dbReference type="CDD" id="cd06721">
    <property type="entry name" value="PDZ1_syntenin-like"/>
    <property type="match status" value="1"/>
</dbReference>
<feature type="compositionally biased region" description="Pro residues" evidence="2">
    <location>
        <begin position="46"/>
        <end position="67"/>
    </location>
</feature>
<dbReference type="Pfam" id="PF00595">
    <property type="entry name" value="PDZ"/>
    <property type="match status" value="1"/>
</dbReference>
<dbReference type="PANTHER" id="PTHR12345">
    <property type="entry name" value="SYNTENIN RELATED"/>
    <property type="match status" value="1"/>
</dbReference>
<dbReference type="SMART" id="SM00228">
    <property type="entry name" value="PDZ"/>
    <property type="match status" value="2"/>
</dbReference>
<dbReference type="EMBL" id="HBUF01574079">
    <property type="protein sequence ID" value="CAG6767667.1"/>
    <property type="molecule type" value="Transcribed_RNA"/>
</dbReference>
<accession>A0A8D8Q8F3</accession>
<dbReference type="Gene3D" id="2.30.42.10">
    <property type="match status" value="2"/>
</dbReference>
<dbReference type="GO" id="GO:0005886">
    <property type="term" value="C:plasma membrane"/>
    <property type="evidence" value="ECO:0007669"/>
    <property type="project" value="TreeGrafter"/>
</dbReference>
<dbReference type="EMBL" id="HBUF01064051">
    <property type="protein sequence ID" value="CAG6626977.1"/>
    <property type="molecule type" value="Transcribed_RNA"/>
</dbReference>
<dbReference type="GO" id="GO:0005737">
    <property type="term" value="C:cytoplasm"/>
    <property type="evidence" value="ECO:0007669"/>
    <property type="project" value="TreeGrafter"/>
</dbReference>
<dbReference type="Pfam" id="PF17820">
    <property type="entry name" value="PDZ_6"/>
    <property type="match status" value="1"/>
</dbReference>
<name>A0A8D8Q8F3_9HEMI</name>
<dbReference type="EMBL" id="HBUF01234319">
    <property type="protein sequence ID" value="CAG6674593.1"/>
    <property type="molecule type" value="Transcribed_RNA"/>
</dbReference>
<organism evidence="4">
    <name type="scientific">Cacopsylla melanoneura</name>
    <dbReference type="NCBI Taxonomy" id="428564"/>
    <lineage>
        <taxon>Eukaryota</taxon>
        <taxon>Metazoa</taxon>
        <taxon>Ecdysozoa</taxon>
        <taxon>Arthropoda</taxon>
        <taxon>Hexapoda</taxon>
        <taxon>Insecta</taxon>
        <taxon>Pterygota</taxon>
        <taxon>Neoptera</taxon>
        <taxon>Paraneoptera</taxon>
        <taxon>Hemiptera</taxon>
        <taxon>Sternorrhyncha</taxon>
        <taxon>Psylloidea</taxon>
        <taxon>Psyllidae</taxon>
        <taxon>Psyllinae</taxon>
        <taxon>Cacopsylla</taxon>
    </lineage>
</organism>
<dbReference type="InterPro" id="IPR036034">
    <property type="entry name" value="PDZ_sf"/>
</dbReference>
<evidence type="ECO:0000313" key="4">
    <source>
        <dbReference type="EMBL" id="CAG6626977.1"/>
    </source>
</evidence>
<dbReference type="InterPro" id="IPR041489">
    <property type="entry name" value="PDZ_6"/>
</dbReference>
<dbReference type="EMBL" id="HBUF01574077">
    <property type="protein sequence ID" value="CAG6767665.1"/>
    <property type="molecule type" value="Transcribed_RNA"/>
</dbReference>
<feature type="region of interest" description="Disordered" evidence="2">
    <location>
        <begin position="43"/>
        <end position="69"/>
    </location>
</feature>
<proteinExistence type="predicted"/>
<dbReference type="AlphaFoldDB" id="A0A8D8Q8F3"/>
<dbReference type="FunFam" id="2.30.42.10:FF:000043">
    <property type="entry name" value="Syntenin-1 isoform X1"/>
    <property type="match status" value="1"/>
</dbReference>
<dbReference type="EMBL" id="HBUF01064050">
    <property type="protein sequence ID" value="CAG6626976.1"/>
    <property type="molecule type" value="Transcribed_RNA"/>
</dbReference>
<dbReference type="InterPro" id="IPR001478">
    <property type="entry name" value="PDZ"/>
</dbReference>
<evidence type="ECO:0000256" key="2">
    <source>
        <dbReference type="SAM" id="MobiDB-lite"/>
    </source>
</evidence>
<sequence>MSNIYPSLEDMKYHQMTKAQLALDEQNRPILTQVTNGSLYPHCYPIQPPPQPPLPLQPPPYPSPSAPTLPSHNQLKLYPNLKEYMGLELTPIHSVTAYNGANSNSTETVPHSSGPNGVTMIAPFFRHGMQKAQVHHGIRELFLCKDIHGKIGLRVAAIHEGVFVCLVQEGSPAALVGLRFGDQILQINGKTVAGSNMTQVHSLLKNCPINNISIIVRDRPFERNVTLHKDSSGQVGFQFKKGQIIRLVKESSASRNGLLTDHHILEVNGQNVVGLKDKEIRDIVEKAACVINLTIMPSTVYHHMMNKMNFNLVRNTMDHSI</sequence>
<dbReference type="EMBL" id="HBUF01397367">
    <property type="protein sequence ID" value="CAG6735930.1"/>
    <property type="molecule type" value="Transcribed_RNA"/>
</dbReference>
<dbReference type="PANTHER" id="PTHR12345:SF3">
    <property type="entry name" value="PDZ DOMAIN-CONTAINING PROTEIN"/>
    <property type="match status" value="1"/>
</dbReference>
<keyword evidence="1" id="KW-0677">Repeat</keyword>
<dbReference type="EMBL" id="HBUF01397368">
    <property type="protein sequence ID" value="CAG6735931.1"/>
    <property type="molecule type" value="Transcribed_RNA"/>
</dbReference>
<dbReference type="InterPro" id="IPR051230">
    <property type="entry name" value="APP-Binding"/>
</dbReference>
<feature type="domain" description="PDZ" evidence="3">
    <location>
        <begin position="224"/>
        <end position="299"/>
    </location>
</feature>
<protein>
    <submittedName>
        <fullName evidence="4">Syntenin-1</fullName>
    </submittedName>
</protein>
<dbReference type="EMBL" id="HBUF01574078">
    <property type="protein sequence ID" value="CAG6767666.1"/>
    <property type="molecule type" value="Transcribed_RNA"/>
</dbReference>
<feature type="domain" description="PDZ" evidence="3">
    <location>
        <begin position="140"/>
        <end position="206"/>
    </location>
</feature>
<reference evidence="4" key="1">
    <citation type="submission" date="2021-05" db="EMBL/GenBank/DDBJ databases">
        <authorList>
            <person name="Alioto T."/>
            <person name="Alioto T."/>
            <person name="Gomez Garrido J."/>
        </authorList>
    </citation>
    <scope>NUCLEOTIDE SEQUENCE</scope>
</reference>
<dbReference type="EMBL" id="HBUF01234318">
    <property type="protein sequence ID" value="CAG6674592.1"/>
    <property type="molecule type" value="Transcribed_RNA"/>
</dbReference>
<evidence type="ECO:0000259" key="3">
    <source>
        <dbReference type="PROSITE" id="PS50106"/>
    </source>
</evidence>
<dbReference type="CDD" id="cd06794">
    <property type="entry name" value="PDZ2_syntenin-like"/>
    <property type="match status" value="1"/>
</dbReference>